<dbReference type="PANTHER" id="PTHR21240:SF28">
    <property type="entry name" value="ISO-OROTATE DECARBOXYLASE (EUROFUNG)"/>
    <property type="match status" value="1"/>
</dbReference>
<reference evidence="4" key="1">
    <citation type="submission" date="2017-02" db="EMBL/GenBank/DDBJ databases">
        <authorList>
            <person name="Varghese N."/>
            <person name="Submissions S."/>
        </authorList>
    </citation>
    <scope>NUCLEOTIDE SEQUENCE [LARGE SCALE GENOMIC DNA]</scope>
    <source>
        <strain evidence="4">UM2</strain>
    </source>
</reference>
<evidence type="ECO:0000313" key="3">
    <source>
        <dbReference type="EMBL" id="SKB93410.1"/>
    </source>
</evidence>
<keyword evidence="1" id="KW-0456">Lyase</keyword>
<dbReference type="InterPro" id="IPR032466">
    <property type="entry name" value="Metal_Hydrolase"/>
</dbReference>
<evidence type="ECO:0000256" key="1">
    <source>
        <dbReference type="ARBA" id="ARBA00023239"/>
    </source>
</evidence>
<organism evidence="3 4">
    <name type="scientific">Rhizorhabdus histidinilytica</name>
    <dbReference type="NCBI Taxonomy" id="439228"/>
    <lineage>
        <taxon>Bacteria</taxon>
        <taxon>Pseudomonadati</taxon>
        <taxon>Pseudomonadota</taxon>
        <taxon>Alphaproteobacteria</taxon>
        <taxon>Sphingomonadales</taxon>
        <taxon>Sphingomonadaceae</taxon>
        <taxon>Rhizorhabdus</taxon>
    </lineage>
</organism>
<dbReference type="Pfam" id="PF04909">
    <property type="entry name" value="Amidohydro_2"/>
    <property type="match status" value="1"/>
</dbReference>
<dbReference type="GO" id="GO:0016787">
    <property type="term" value="F:hydrolase activity"/>
    <property type="evidence" value="ECO:0007669"/>
    <property type="project" value="InterPro"/>
</dbReference>
<dbReference type="OrthoDB" id="9799024at2"/>
<dbReference type="Proteomes" id="UP000189818">
    <property type="component" value="Unassembled WGS sequence"/>
</dbReference>
<dbReference type="GO" id="GO:0019748">
    <property type="term" value="P:secondary metabolic process"/>
    <property type="evidence" value="ECO:0007669"/>
    <property type="project" value="TreeGrafter"/>
</dbReference>
<dbReference type="InterPro" id="IPR006680">
    <property type="entry name" value="Amidohydro-rel"/>
</dbReference>
<dbReference type="PANTHER" id="PTHR21240">
    <property type="entry name" value="2-AMINO-3-CARBOXYLMUCONATE-6-SEMIALDEHYDE DECARBOXYLASE"/>
    <property type="match status" value="1"/>
</dbReference>
<dbReference type="AlphaFoldDB" id="A0A1T5FB81"/>
<proteinExistence type="predicted"/>
<protein>
    <submittedName>
        <fullName evidence="3">Aminocarboxymuconate-semialdehyde decarboxylase</fullName>
    </submittedName>
</protein>
<dbReference type="GO" id="GO:0005737">
    <property type="term" value="C:cytoplasm"/>
    <property type="evidence" value="ECO:0007669"/>
    <property type="project" value="TreeGrafter"/>
</dbReference>
<dbReference type="RefSeq" id="WP_079649619.1">
    <property type="nucleotide sequence ID" value="NZ_FUYM01000009.1"/>
</dbReference>
<dbReference type="STRING" id="439228.SAMN06295920_10917"/>
<dbReference type="EMBL" id="FUYM01000009">
    <property type="protein sequence ID" value="SKB93410.1"/>
    <property type="molecule type" value="Genomic_DNA"/>
</dbReference>
<sequence length="354" mass="38352">MTDAMLHRCSPQTVPVALGTPVARLPFRTIDLHCHLAAPEVEALVAGHPLLAERAGAEAAAIGAASLAVNRERIGALMPRLTGADERLRDMDAMGVDVQAISPSPTQYHYWAEPDLADRIVQRMNDAIATVCAAHPDRFVGLGTVALQHPERAAAQLQTAMHDHGFKGVEISSLVDGVDIADRRFDPFWAKADELGAVVLIHPWGTTLGERLADHYLMNIVGQPFETALCLSKLIFGGTLDRHRRLKIVTVHGGGYLPTYVGRSDHGHAVRPEADGCSCAPSEQLKRIWFDSLVYEPRHLARLIDEVGVGRVVLGTDYPFDMGHYDPASVVAGLDEDSQRRILGGNAAELLGID</sequence>
<accession>A0A1T5FB81</accession>
<evidence type="ECO:0000313" key="4">
    <source>
        <dbReference type="Proteomes" id="UP000189818"/>
    </source>
</evidence>
<dbReference type="Gene3D" id="3.20.20.140">
    <property type="entry name" value="Metal-dependent hydrolases"/>
    <property type="match status" value="1"/>
</dbReference>
<name>A0A1T5FB81_9SPHN</name>
<keyword evidence="4" id="KW-1185">Reference proteome</keyword>
<dbReference type="SUPFAM" id="SSF51556">
    <property type="entry name" value="Metallo-dependent hydrolases"/>
    <property type="match status" value="1"/>
</dbReference>
<dbReference type="GO" id="GO:0016831">
    <property type="term" value="F:carboxy-lyase activity"/>
    <property type="evidence" value="ECO:0007669"/>
    <property type="project" value="InterPro"/>
</dbReference>
<gene>
    <name evidence="3" type="ORF">SAMN06295920_10917</name>
</gene>
<feature type="domain" description="Amidohydrolase-related" evidence="2">
    <location>
        <begin position="30"/>
        <end position="353"/>
    </location>
</feature>
<dbReference type="InterPro" id="IPR032465">
    <property type="entry name" value="ACMSD"/>
</dbReference>
<evidence type="ECO:0000259" key="2">
    <source>
        <dbReference type="Pfam" id="PF04909"/>
    </source>
</evidence>